<dbReference type="Proteomes" id="UP001597083">
    <property type="component" value="Unassembled WGS sequence"/>
</dbReference>
<feature type="non-terminal residue" evidence="1">
    <location>
        <position position="199"/>
    </location>
</feature>
<gene>
    <name evidence="1" type="ORF">ACFQ07_00295</name>
</gene>
<organism evidence="1 2">
    <name type="scientific">Actinomadura adrarensis</name>
    <dbReference type="NCBI Taxonomy" id="1819600"/>
    <lineage>
        <taxon>Bacteria</taxon>
        <taxon>Bacillati</taxon>
        <taxon>Actinomycetota</taxon>
        <taxon>Actinomycetes</taxon>
        <taxon>Streptosporangiales</taxon>
        <taxon>Thermomonosporaceae</taxon>
        <taxon>Actinomadura</taxon>
    </lineage>
</organism>
<reference evidence="2" key="1">
    <citation type="journal article" date="2019" name="Int. J. Syst. Evol. Microbiol.">
        <title>The Global Catalogue of Microorganisms (GCM) 10K type strain sequencing project: providing services to taxonomists for standard genome sequencing and annotation.</title>
        <authorList>
            <consortium name="The Broad Institute Genomics Platform"/>
            <consortium name="The Broad Institute Genome Sequencing Center for Infectious Disease"/>
            <person name="Wu L."/>
            <person name="Ma J."/>
        </authorList>
    </citation>
    <scope>NUCLEOTIDE SEQUENCE [LARGE SCALE GENOMIC DNA]</scope>
    <source>
        <strain evidence="2">JCM 31696</strain>
    </source>
</reference>
<evidence type="ECO:0000313" key="1">
    <source>
        <dbReference type="EMBL" id="MFD0850677.1"/>
    </source>
</evidence>
<comment type="caution">
    <text evidence="1">The sequence shown here is derived from an EMBL/GenBank/DDBJ whole genome shotgun (WGS) entry which is preliminary data.</text>
</comment>
<evidence type="ECO:0000313" key="2">
    <source>
        <dbReference type="Proteomes" id="UP001597083"/>
    </source>
</evidence>
<sequence>KEGDSYNFNPSIWTSMWNSMIGQETTESGTVIDLLYPLVPNGLGSNKTWFQDVIEARRNFVESANNYYRSQNITTNTVLMDEVFNVKTTEVNPNEVSYRVLTYNSELVIAPESDKFKENDAVLVSTSGVLPNPLSTSSVYFVHIDANGYIHLMNSPSSAGSVVTITLENRGEGQQKMIKQSDYVEALGTSLDMTQYWSL</sequence>
<keyword evidence="2" id="KW-1185">Reference proteome</keyword>
<protein>
    <submittedName>
        <fullName evidence="1">Uncharacterized protein</fullName>
    </submittedName>
</protein>
<dbReference type="EMBL" id="JBHTIR010000040">
    <property type="protein sequence ID" value="MFD0850677.1"/>
    <property type="molecule type" value="Genomic_DNA"/>
</dbReference>
<proteinExistence type="predicted"/>
<feature type="non-terminal residue" evidence="1">
    <location>
        <position position="1"/>
    </location>
</feature>
<accession>A0ABW3C9T4</accession>
<name>A0ABW3C9T4_9ACTN</name>